<dbReference type="PANTHER" id="PTHR23513:SF6">
    <property type="entry name" value="MAJOR FACILITATOR SUPERFAMILY ASSOCIATED DOMAIN-CONTAINING PROTEIN"/>
    <property type="match status" value="1"/>
</dbReference>
<feature type="transmembrane region" description="Helical" evidence="7">
    <location>
        <begin position="319"/>
        <end position="336"/>
    </location>
</feature>
<evidence type="ECO:0000256" key="2">
    <source>
        <dbReference type="ARBA" id="ARBA00022448"/>
    </source>
</evidence>
<accession>A0ABV9W2U0</accession>
<evidence type="ECO:0000256" key="1">
    <source>
        <dbReference type="ARBA" id="ARBA00004651"/>
    </source>
</evidence>
<protein>
    <submittedName>
        <fullName evidence="9">MFS transporter</fullName>
    </submittedName>
</protein>
<evidence type="ECO:0000313" key="10">
    <source>
        <dbReference type="Proteomes" id="UP001595912"/>
    </source>
</evidence>
<dbReference type="PROSITE" id="PS50850">
    <property type="entry name" value="MFS"/>
    <property type="match status" value="1"/>
</dbReference>
<keyword evidence="4 7" id="KW-0812">Transmembrane</keyword>
<feature type="transmembrane region" description="Helical" evidence="7">
    <location>
        <begin position="208"/>
        <end position="224"/>
    </location>
</feature>
<dbReference type="Gene3D" id="1.20.1250.20">
    <property type="entry name" value="MFS general substrate transporter like domains"/>
    <property type="match status" value="1"/>
</dbReference>
<keyword evidence="6 7" id="KW-0472">Membrane</keyword>
<evidence type="ECO:0000313" key="9">
    <source>
        <dbReference type="EMBL" id="MFC5002704.1"/>
    </source>
</evidence>
<organism evidence="9 10">
    <name type="scientific">Dactylosporangium cerinum</name>
    <dbReference type="NCBI Taxonomy" id="1434730"/>
    <lineage>
        <taxon>Bacteria</taxon>
        <taxon>Bacillati</taxon>
        <taxon>Actinomycetota</taxon>
        <taxon>Actinomycetes</taxon>
        <taxon>Micromonosporales</taxon>
        <taxon>Micromonosporaceae</taxon>
        <taxon>Dactylosporangium</taxon>
    </lineage>
</organism>
<comment type="caution">
    <text evidence="9">The sequence shown here is derived from an EMBL/GenBank/DDBJ whole genome shotgun (WGS) entry which is preliminary data.</text>
</comment>
<feature type="transmembrane region" description="Helical" evidence="7">
    <location>
        <begin position="185"/>
        <end position="202"/>
    </location>
</feature>
<reference evidence="10" key="1">
    <citation type="journal article" date="2019" name="Int. J. Syst. Evol. Microbiol.">
        <title>The Global Catalogue of Microorganisms (GCM) 10K type strain sequencing project: providing services to taxonomists for standard genome sequencing and annotation.</title>
        <authorList>
            <consortium name="The Broad Institute Genomics Platform"/>
            <consortium name="The Broad Institute Genome Sequencing Center for Infectious Disease"/>
            <person name="Wu L."/>
            <person name="Ma J."/>
        </authorList>
    </citation>
    <scope>NUCLEOTIDE SEQUENCE [LARGE SCALE GENOMIC DNA]</scope>
    <source>
        <strain evidence="10">CGMCC 4.7152</strain>
    </source>
</reference>
<dbReference type="EMBL" id="JBHSIU010000042">
    <property type="protein sequence ID" value="MFC5002704.1"/>
    <property type="molecule type" value="Genomic_DNA"/>
</dbReference>
<feature type="transmembrane region" description="Helical" evidence="7">
    <location>
        <begin position="256"/>
        <end position="279"/>
    </location>
</feature>
<evidence type="ECO:0000256" key="6">
    <source>
        <dbReference type="ARBA" id="ARBA00023136"/>
    </source>
</evidence>
<dbReference type="InterPro" id="IPR010290">
    <property type="entry name" value="TM_effector"/>
</dbReference>
<feature type="transmembrane region" description="Helical" evidence="7">
    <location>
        <begin position="136"/>
        <end position="164"/>
    </location>
</feature>
<comment type="subcellular location">
    <subcellularLocation>
        <location evidence="1">Cell membrane</location>
        <topology evidence="1">Multi-pass membrane protein</topology>
    </subcellularLocation>
</comment>
<keyword evidence="3" id="KW-1003">Cell membrane</keyword>
<feature type="domain" description="Major facilitator superfamily (MFS) profile" evidence="8">
    <location>
        <begin position="42"/>
        <end position="432"/>
    </location>
</feature>
<dbReference type="CDD" id="cd06173">
    <property type="entry name" value="MFS_MefA_like"/>
    <property type="match status" value="1"/>
</dbReference>
<sequence>MTGVSESRPVEAGVEATTTVEATAKTGSVSEIGAPANADLRNTLVLVVFTAVTNLADGVTKVVLPLLAVRLTHSPMQVTGVALTLTLPWLLTALHIGAVVDRLDRRRLVIAANAMRVVAVTGLLIAVAAGKESIPLLYGAGLALGIAEVVALTAAAALVPAAVTSAGRDRVNSWMTAAETACNEFCGPFVGGALVAAGYVFALTSSSFAYLATLLLPLLLLGRFRPTRSAGATALPGRAEIAAGMRFLWRSPLLRTMALTLTVLCLCWGAWLGLIPLFVTQESKVGAVAYGLVLSGLGIGGLAGAVSTVPLNRLFGRRWVMFADLMGTFAMVGVPVVTANPVALGVSAFLGGLGGTLWAVNARTLSQQLVPPELMGRFHAAWRLLSWGALPIGSAIVGGLAEVVGLRTAFLPFAIATALLVVPFFRVITAEAVAGAEATLTPPQTAAAQSAAQSGVD</sequence>
<feature type="transmembrane region" description="Helical" evidence="7">
    <location>
        <begin position="381"/>
        <end position="403"/>
    </location>
</feature>
<feature type="transmembrane region" description="Helical" evidence="7">
    <location>
        <begin position="285"/>
        <end position="307"/>
    </location>
</feature>
<keyword evidence="10" id="KW-1185">Reference proteome</keyword>
<evidence type="ECO:0000256" key="3">
    <source>
        <dbReference type="ARBA" id="ARBA00022475"/>
    </source>
</evidence>
<keyword evidence="5 7" id="KW-1133">Transmembrane helix</keyword>
<dbReference type="Proteomes" id="UP001595912">
    <property type="component" value="Unassembled WGS sequence"/>
</dbReference>
<dbReference type="InterPro" id="IPR036259">
    <property type="entry name" value="MFS_trans_sf"/>
</dbReference>
<name>A0ABV9W2U0_9ACTN</name>
<feature type="transmembrane region" description="Helical" evidence="7">
    <location>
        <begin position="108"/>
        <end position="130"/>
    </location>
</feature>
<evidence type="ECO:0000256" key="4">
    <source>
        <dbReference type="ARBA" id="ARBA00022692"/>
    </source>
</evidence>
<evidence type="ECO:0000259" key="8">
    <source>
        <dbReference type="PROSITE" id="PS50850"/>
    </source>
</evidence>
<gene>
    <name evidence="9" type="ORF">ACFPIJ_33365</name>
</gene>
<proteinExistence type="predicted"/>
<dbReference type="PANTHER" id="PTHR23513">
    <property type="entry name" value="INTEGRAL MEMBRANE EFFLUX PROTEIN-RELATED"/>
    <property type="match status" value="1"/>
</dbReference>
<evidence type="ECO:0000256" key="5">
    <source>
        <dbReference type="ARBA" id="ARBA00022989"/>
    </source>
</evidence>
<keyword evidence="2" id="KW-0813">Transport</keyword>
<dbReference type="RefSeq" id="WP_380121039.1">
    <property type="nucleotide sequence ID" value="NZ_JBHSIU010000042.1"/>
</dbReference>
<dbReference type="Pfam" id="PF05977">
    <property type="entry name" value="MFS_3"/>
    <property type="match status" value="1"/>
</dbReference>
<feature type="transmembrane region" description="Helical" evidence="7">
    <location>
        <begin position="342"/>
        <end position="360"/>
    </location>
</feature>
<dbReference type="InterPro" id="IPR020846">
    <property type="entry name" value="MFS_dom"/>
</dbReference>
<feature type="transmembrane region" description="Helical" evidence="7">
    <location>
        <begin position="409"/>
        <end position="428"/>
    </location>
</feature>
<evidence type="ECO:0000256" key="7">
    <source>
        <dbReference type="SAM" id="Phobius"/>
    </source>
</evidence>
<dbReference type="SUPFAM" id="SSF103473">
    <property type="entry name" value="MFS general substrate transporter"/>
    <property type="match status" value="1"/>
</dbReference>
<feature type="transmembrane region" description="Helical" evidence="7">
    <location>
        <begin position="76"/>
        <end position="96"/>
    </location>
</feature>